<dbReference type="InterPro" id="IPR002347">
    <property type="entry name" value="SDR_fam"/>
</dbReference>
<dbReference type="GO" id="GO:0004316">
    <property type="term" value="F:3-oxoacyl-[acyl-carrier-protein] reductase (NADPH) activity"/>
    <property type="evidence" value="ECO:0007669"/>
    <property type="project" value="UniProtKB-EC"/>
</dbReference>
<dbReference type="PANTHER" id="PTHR43669:SF3">
    <property type="entry name" value="ALCOHOL DEHYDROGENASE, PUTATIVE (AFU_ORTHOLOGUE AFUA_3G03445)-RELATED"/>
    <property type="match status" value="1"/>
</dbReference>
<evidence type="ECO:0000313" key="3">
    <source>
        <dbReference type="EMBL" id="VWP00123.1"/>
    </source>
</evidence>
<dbReference type="Gene3D" id="3.40.50.720">
    <property type="entry name" value="NAD(P)-binding Rossmann-like Domain"/>
    <property type="match status" value="2"/>
</dbReference>
<keyword evidence="2 3" id="KW-0560">Oxidoreductase</keyword>
<dbReference type="PANTHER" id="PTHR43669">
    <property type="entry name" value="5-KETO-D-GLUCONATE 5-REDUCTASE"/>
    <property type="match status" value="1"/>
</dbReference>
<protein>
    <submittedName>
        <fullName evidence="3">Probable 3-oxoacyl-[acyl-carrier-protein] reductase oxidoreductase (EC)</fullName>
        <ecNumber evidence="3">1.1.1.100</ecNumber>
    </submittedName>
</protein>
<gene>
    <name evidence="3" type="primary">Q8Y0J2</name>
</gene>
<name>A0A5K1K2A6_9APHY</name>
<reference evidence="3" key="1">
    <citation type="submission" date="2019-10" db="EMBL/GenBank/DDBJ databases">
        <authorList>
            <person name="Nor Muhammad N."/>
        </authorList>
    </citation>
    <scope>NUCLEOTIDE SEQUENCE</scope>
</reference>
<accession>A0A5K1K2A6</accession>
<organism evidence="3">
    <name type="scientific">Ganoderma boninense</name>
    <dbReference type="NCBI Taxonomy" id="34458"/>
    <lineage>
        <taxon>Eukaryota</taxon>
        <taxon>Fungi</taxon>
        <taxon>Dikarya</taxon>
        <taxon>Basidiomycota</taxon>
        <taxon>Agaricomycotina</taxon>
        <taxon>Agaricomycetes</taxon>
        <taxon>Polyporales</taxon>
        <taxon>Polyporaceae</taxon>
        <taxon>Ganoderma</taxon>
    </lineage>
</organism>
<dbReference type="AlphaFoldDB" id="A0A5K1K2A6"/>
<dbReference type="CDD" id="cd05233">
    <property type="entry name" value="SDR_c"/>
    <property type="match status" value="1"/>
</dbReference>
<dbReference type="Pfam" id="PF00106">
    <property type="entry name" value="adh_short"/>
    <property type="match status" value="2"/>
</dbReference>
<proteinExistence type="inferred from homology"/>
<evidence type="ECO:0000256" key="1">
    <source>
        <dbReference type="ARBA" id="ARBA00006484"/>
    </source>
</evidence>
<sequence>MSASSTASTPRVAIVTGAAQGIGEAIALRLADDRFNLVVVGTPRNPERLDAVVKAIEEKGRRAIAFTGDVSLEADVAALVNRTVQEFGGVDVVRSINSSAYVASKFAIRGLAQCVALELREHKITVNTVAPGLIVTKMALHPDDEKNGGRFEDAEVGLVR</sequence>
<dbReference type="PRINTS" id="PR00081">
    <property type="entry name" value="GDHRDH"/>
</dbReference>
<dbReference type="EC" id="1.1.1.100" evidence="3"/>
<dbReference type="SUPFAM" id="SSF51735">
    <property type="entry name" value="NAD(P)-binding Rossmann-fold domains"/>
    <property type="match status" value="1"/>
</dbReference>
<evidence type="ECO:0000256" key="2">
    <source>
        <dbReference type="ARBA" id="ARBA00023002"/>
    </source>
</evidence>
<comment type="similarity">
    <text evidence="1">Belongs to the short-chain dehydrogenases/reductases (SDR) family.</text>
</comment>
<dbReference type="EMBL" id="LR728185">
    <property type="protein sequence ID" value="VWP00123.1"/>
    <property type="molecule type" value="Genomic_DNA"/>
</dbReference>
<dbReference type="InterPro" id="IPR036291">
    <property type="entry name" value="NAD(P)-bd_dom_sf"/>
</dbReference>